<name>A0AAE3VSM1_9HYPH</name>
<evidence type="ECO:0000256" key="1">
    <source>
        <dbReference type="ARBA" id="ARBA00022679"/>
    </source>
</evidence>
<dbReference type="EC" id="2.7.1.2" evidence="3"/>
<dbReference type="CDD" id="cd24008">
    <property type="entry name" value="ASKHA_NBD_GLK"/>
    <property type="match status" value="1"/>
</dbReference>
<dbReference type="Gene3D" id="3.30.420.40">
    <property type="match status" value="1"/>
</dbReference>
<dbReference type="Pfam" id="PF02685">
    <property type="entry name" value="Glucokinase"/>
    <property type="match status" value="1"/>
</dbReference>
<dbReference type="Gene3D" id="3.40.367.20">
    <property type="match status" value="1"/>
</dbReference>
<organism evidence="5 6">
    <name type="scientific">Amorphus orientalis</name>
    <dbReference type="NCBI Taxonomy" id="649198"/>
    <lineage>
        <taxon>Bacteria</taxon>
        <taxon>Pseudomonadati</taxon>
        <taxon>Pseudomonadota</taxon>
        <taxon>Alphaproteobacteria</taxon>
        <taxon>Hyphomicrobiales</taxon>
        <taxon>Amorphaceae</taxon>
        <taxon>Amorphus</taxon>
    </lineage>
</organism>
<proteinExistence type="inferred from homology"/>
<dbReference type="RefSeq" id="WP_306887303.1">
    <property type="nucleotide sequence ID" value="NZ_JAUSUL010000005.1"/>
</dbReference>
<dbReference type="NCBIfam" id="TIGR00749">
    <property type="entry name" value="glk"/>
    <property type="match status" value="1"/>
</dbReference>
<dbReference type="HAMAP" id="MF_00524">
    <property type="entry name" value="Glucokinase"/>
    <property type="match status" value="1"/>
</dbReference>
<evidence type="ECO:0000313" key="6">
    <source>
        <dbReference type="Proteomes" id="UP001229244"/>
    </source>
</evidence>
<comment type="caution">
    <text evidence="5">The sequence shown here is derived from an EMBL/GenBank/DDBJ whole genome shotgun (WGS) entry which is preliminary data.</text>
</comment>
<comment type="catalytic activity">
    <reaction evidence="3">
        <text>D-glucose + ATP = D-glucose 6-phosphate + ADP + H(+)</text>
        <dbReference type="Rhea" id="RHEA:17825"/>
        <dbReference type="ChEBI" id="CHEBI:4167"/>
        <dbReference type="ChEBI" id="CHEBI:15378"/>
        <dbReference type="ChEBI" id="CHEBI:30616"/>
        <dbReference type="ChEBI" id="CHEBI:61548"/>
        <dbReference type="ChEBI" id="CHEBI:456216"/>
        <dbReference type="EC" id="2.7.1.2"/>
    </reaction>
</comment>
<keyword evidence="3" id="KW-0547">Nucleotide-binding</keyword>
<dbReference type="AlphaFoldDB" id="A0AAE3VSM1"/>
<dbReference type="Proteomes" id="UP001229244">
    <property type="component" value="Unassembled WGS sequence"/>
</dbReference>
<dbReference type="SUPFAM" id="SSF53067">
    <property type="entry name" value="Actin-like ATPase domain"/>
    <property type="match status" value="1"/>
</dbReference>
<sequence>MARPHGDNDPLAFPVLIADVGGTNARFAMISDVYSEMKHFPTVSTSDYDSPMAAIEQAVLARTSSLPKSIVMAIAGPVDVATIKLTNADWVIDPAELIETFGLDEMVLVNDFEALALALPSLDEGDLIPLGTATPKPHAPRVAIGPGTGLGVSALVNSAGRVTPIPGEGGHISLAPETDEDFELWPLFERYHGRISGEALLSGPGILRIYRAVCALRGVEPAAVAGEDVSEHAEAGDQAAVTAMRLFCTYLGRFAGDLALIFLAHGGVYIAGGIAPKIRRFLADGHFRAAFEAKAPHQAIMKTIPTSVVTHDRPALEGIAAFARTPSRFAISLQGRRFARKDMDD</sequence>
<evidence type="ECO:0000313" key="5">
    <source>
        <dbReference type="EMBL" id="MDQ0317386.1"/>
    </source>
</evidence>
<dbReference type="GO" id="GO:0005536">
    <property type="term" value="F:D-glucose binding"/>
    <property type="evidence" value="ECO:0007669"/>
    <property type="project" value="InterPro"/>
</dbReference>
<feature type="binding site" evidence="3">
    <location>
        <begin position="18"/>
        <end position="23"/>
    </location>
    <ligand>
        <name>ATP</name>
        <dbReference type="ChEBI" id="CHEBI:30616"/>
    </ligand>
</feature>
<keyword evidence="2 3" id="KW-0418">Kinase</keyword>
<dbReference type="PANTHER" id="PTHR47690">
    <property type="entry name" value="GLUCOKINASE"/>
    <property type="match status" value="1"/>
</dbReference>
<dbReference type="InterPro" id="IPR043129">
    <property type="entry name" value="ATPase_NBD"/>
</dbReference>
<comment type="subcellular location">
    <subcellularLocation>
        <location evidence="3">Cytoplasm</location>
    </subcellularLocation>
</comment>
<keyword evidence="6" id="KW-1185">Reference proteome</keyword>
<dbReference type="GO" id="GO:0005524">
    <property type="term" value="F:ATP binding"/>
    <property type="evidence" value="ECO:0007669"/>
    <property type="project" value="UniProtKB-UniRule"/>
</dbReference>
<dbReference type="InterPro" id="IPR003836">
    <property type="entry name" value="Glucokinase"/>
</dbReference>
<accession>A0AAE3VSM1</accession>
<dbReference type="GO" id="GO:0005829">
    <property type="term" value="C:cytosol"/>
    <property type="evidence" value="ECO:0007669"/>
    <property type="project" value="TreeGrafter"/>
</dbReference>
<protein>
    <recommendedName>
        <fullName evidence="3">Glucokinase</fullName>
        <ecNumber evidence="3">2.7.1.2</ecNumber>
    </recommendedName>
    <alternativeName>
        <fullName evidence="3">Glucose kinase</fullName>
    </alternativeName>
</protein>
<dbReference type="GO" id="GO:0004340">
    <property type="term" value="F:glucokinase activity"/>
    <property type="evidence" value="ECO:0007669"/>
    <property type="project" value="UniProtKB-UniRule"/>
</dbReference>
<dbReference type="EMBL" id="JAUSUL010000005">
    <property type="protein sequence ID" value="MDQ0317386.1"/>
    <property type="molecule type" value="Genomic_DNA"/>
</dbReference>
<evidence type="ECO:0000256" key="2">
    <source>
        <dbReference type="ARBA" id="ARBA00022777"/>
    </source>
</evidence>
<keyword evidence="3" id="KW-0963">Cytoplasm</keyword>
<dbReference type="GO" id="GO:0006096">
    <property type="term" value="P:glycolytic process"/>
    <property type="evidence" value="ECO:0007669"/>
    <property type="project" value="UniProtKB-UniRule"/>
</dbReference>
<evidence type="ECO:0000256" key="3">
    <source>
        <dbReference type="HAMAP-Rule" id="MF_00524"/>
    </source>
</evidence>
<evidence type="ECO:0000256" key="4">
    <source>
        <dbReference type="RuleBase" id="RU004046"/>
    </source>
</evidence>
<keyword evidence="1 3" id="KW-0808">Transferase</keyword>
<dbReference type="InterPro" id="IPR050201">
    <property type="entry name" value="Bacterial_glucokinase"/>
</dbReference>
<comment type="similarity">
    <text evidence="3 4">Belongs to the bacterial glucokinase family.</text>
</comment>
<keyword evidence="3" id="KW-0324">Glycolysis</keyword>
<reference evidence="5" key="1">
    <citation type="submission" date="2023-07" db="EMBL/GenBank/DDBJ databases">
        <title>Genomic Encyclopedia of Type Strains, Phase IV (KMG-IV): sequencing the most valuable type-strain genomes for metagenomic binning, comparative biology and taxonomic classification.</title>
        <authorList>
            <person name="Goeker M."/>
        </authorList>
    </citation>
    <scope>NUCLEOTIDE SEQUENCE</scope>
    <source>
        <strain evidence="5">DSM 21202</strain>
    </source>
</reference>
<keyword evidence="3" id="KW-0067">ATP-binding</keyword>
<gene>
    <name evidence="3" type="primary">glk</name>
    <name evidence="5" type="ORF">J2S73_003870</name>
</gene>
<dbReference type="PANTHER" id="PTHR47690:SF1">
    <property type="entry name" value="GLUCOKINASE"/>
    <property type="match status" value="1"/>
</dbReference>